<evidence type="ECO:0000313" key="2">
    <source>
        <dbReference type="Proteomes" id="UP000051952"/>
    </source>
</evidence>
<dbReference type="VEuPathDB" id="TriTrypDB:BSAL_50245"/>
<reference evidence="2" key="1">
    <citation type="submission" date="2015-09" db="EMBL/GenBank/DDBJ databases">
        <authorList>
            <consortium name="Pathogen Informatics"/>
        </authorList>
    </citation>
    <scope>NUCLEOTIDE SEQUENCE [LARGE SCALE GENOMIC DNA]</scope>
    <source>
        <strain evidence="2">Lake Konstanz</strain>
    </source>
</reference>
<dbReference type="Proteomes" id="UP000051952">
    <property type="component" value="Unassembled WGS sequence"/>
</dbReference>
<sequence>MRRLSCSFMRGIAPHVLGSVWRASTQQSFVGDVQPKYYDPSTWPKDWTADNIEEFLHSNISTSVTKLNYETLAMLLSVGDISTLTSLLRMYCKVPEIDAIEYLAKHLDTDAGPAMQLQERGKQISDLDSAVTVPRGTARRLVVFSNSIRGSGKTEFLKSFALTRRLEALKCGRLIVRCCIKAQRGSKGEPTWIDRVLEDSKTNTTSKAVNATEEGLCELIKTHVESVTGFPQDARKYSDPASAYESWIRETKTRFKISDDHNMDPLILIDNCEILAQQDHKSLGNKHEDRSFTLLEAFSLAVPAPYCIFVIGSVATMSSLIPLEDITVRAIQNIGPLLPLSYLGSATAITESWNKEADENLREPLFHLSGGLPRPLRLALAQEPQGVSFGRGSAKAFARCFEAYKDAVKRASGDAHKNSLTHAYTCLLASSTKASVHGGENIPINPSWNAPPPVAWTYNDAMLHSIGFYDKHSKRFIVPPIAVVDEIVPTPTTPILPSELHPFLITDVVRKFAPSLNLARQRRLFERAFFYAVYARYLLVFWRTMNPWVPLNEVFDGAIRPEQVKLINRFEVNLSGGVHEATSKRQKQNQQNKVTYEDWDDMLEANLWCRTAARPSAEFAVPLLYGHNVARFAEFKHPKGVPKLRVSRKSNAPLSEVVDVNASAMSSVTWLYP</sequence>
<protein>
    <submittedName>
        <fullName evidence="1">Bodo-specific multi-copy gene family, putative</fullName>
    </submittedName>
</protein>
<evidence type="ECO:0000313" key="1">
    <source>
        <dbReference type="EMBL" id="CUE63572.1"/>
    </source>
</evidence>
<dbReference type="EMBL" id="CYKH01000038">
    <property type="protein sequence ID" value="CUE63572.1"/>
    <property type="molecule type" value="Genomic_DNA"/>
</dbReference>
<keyword evidence="2" id="KW-1185">Reference proteome</keyword>
<dbReference type="AlphaFoldDB" id="A0A0S4IK99"/>
<proteinExistence type="predicted"/>
<gene>
    <name evidence="1" type="ORF">BSAL_50245</name>
</gene>
<accession>A0A0S4IK99</accession>
<name>A0A0S4IK99_BODSA</name>
<organism evidence="1 2">
    <name type="scientific">Bodo saltans</name>
    <name type="common">Flagellated protozoan</name>
    <dbReference type="NCBI Taxonomy" id="75058"/>
    <lineage>
        <taxon>Eukaryota</taxon>
        <taxon>Discoba</taxon>
        <taxon>Euglenozoa</taxon>
        <taxon>Kinetoplastea</taxon>
        <taxon>Metakinetoplastina</taxon>
        <taxon>Eubodonida</taxon>
        <taxon>Bodonidae</taxon>
        <taxon>Bodo</taxon>
    </lineage>
</organism>